<protein>
    <submittedName>
        <fullName evidence="1">Uncharacterized protein</fullName>
    </submittedName>
</protein>
<organism evidence="1 2">
    <name type="scientific">Imbroritus primus</name>
    <dbReference type="NCBI Taxonomy" id="3058603"/>
    <lineage>
        <taxon>Bacteria</taxon>
        <taxon>Pseudomonadati</taxon>
        <taxon>Pseudomonadota</taxon>
        <taxon>Betaproteobacteria</taxon>
        <taxon>Burkholderiales</taxon>
        <taxon>Burkholderiaceae</taxon>
        <taxon>Imbroritus</taxon>
    </lineage>
</organism>
<name>A0ACD3SQX5_9BURK</name>
<evidence type="ECO:0000313" key="1">
    <source>
        <dbReference type="EMBL" id="TMS58547.1"/>
    </source>
</evidence>
<dbReference type="Proteomes" id="UP000004277">
    <property type="component" value="Unassembled WGS sequence"/>
</dbReference>
<reference evidence="1" key="1">
    <citation type="submission" date="2019-05" db="EMBL/GenBank/DDBJ databases">
        <title>Revised genome assembly of Burkholderiaceae (previously Ralstonia) sp. PBA.</title>
        <authorList>
            <person name="Gan H.M."/>
        </authorList>
    </citation>
    <scope>NUCLEOTIDE SEQUENCE</scope>
    <source>
        <strain evidence="1">PBA</strain>
    </source>
</reference>
<keyword evidence="2" id="KW-1185">Reference proteome</keyword>
<gene>
    <name evidence="1" type="ORF">MW7_007430</name>
</gene>
<sequence length="68" mass="7720">MRHFAQRGIPQPDLEHLRMGHGELAEPQGELPKAPDFPEQMRDHAPLERIFNFLGVPLHVIEVALCEG</sequence>
<proteinExistence type="predicted"/>
<comment type="caution">
    <text evidence="1">The sequence shown here is derived from an EMBL/GenBank/DDBJ whole genome shotgun (WGS) entry which is preliminary data.</text>
</comment>
<evidence type="ECO:0000313" key="2">
    <source>
        <dbReference type="Proteomes" id="UP000004277"/>
    </source>
</evidence>
<dbReference type="EMBL" id="AKCV02000015">
    <property type="protein sequence ID" value="TMS58547.1"/>
    <property type="molecule type" value="Genomic_DNA"/>
</dbReference>
<accession>A0ACD3SQX5</accession>